<keyword evidence="2 5" id="KW-0694">RNA-binding</keyword>
<evidence type="ECO:0000256" key="2">
    <source>
        <dbReference type="ARBA" id="ARBA00022884"/>
    </source>
</evidence>
<dbReference type="InterPro" id="IPR012677">
    <property type="entry name" value="Nucleotide-bd_a/b_plait_sf"/>
</dbReference>
<dbReference type="VEuPathDB" id="ToxoDB:cyc_00846"/>
<protein>
    <submittedName>
        <fullName evidence="7">RNA recognition motif-containing protein</fullName>
    </submittedName>
</protein>
<dbReference type="GO" id="GO:0003729">
    <property type="term" value="F:mRNA binding"/>
    <property type="evidence" value="ECO:0007669"/>
    <property type="project" value="TreeGrafter"/>
</dbReference>
<dbReference type="Gene3D" id="3.30.70.330">
    <property type="match status" value="1"/>
</dbReference>
<feature type="domain" description="RRM" evidence="6">
    <location>
        <begin position="98"/>
        <end position="175"/>
    </location>
</feature>
<keyword evidence="3" id="KW-0539">Nucleus</keyword>
<reference evidence="7 8" key="1">
    <citation type="journal article" date="2016" name="BMC Genomics">
        <title>Comparative genomics reveals Cyclospora cayetanensis possesses coccidia-like metabolism and invasion components but unique surface antigens.</title>
        <authorList>
            <person name="Liu S."/>
            <person name="Wang L."/>
            <person name="Zheng H."/>
            <person name="Xu Z."/>
            <person name="Roellig D.M."/>
            <person name="Li N."/>
            <person name="Frace M.A."/>
            <person name="Tang K."/>
            <person name="Arrowood M.J."/>
            <person name="Moss D.M."/>
            <person name="Zhang L."/>
            <person name="Feng Y."/>
            <person name="Xiao L."/>
        </authorList>
    </citation>
    <scope>NUCLEOTIDE SEQUENCE [LARGE SCALE GENOMIC DNA]</scope>
    <source>
        <strain evidence="7 8">CHN_HEN01</strain>
    </source>
</reference>
<dbReference type="GO" id="GO:0071004">
    <property type="term" value="C:U2-type prespliceosome"/>
    <property type="evidence" value="ECO:0007669"/>
    <property type="project" value="TreeGrafter"/>
</dbReference>
<dbReference type="VEuPathDB" id="ToxoDB:LOC34617947"/>
<name>A0A1D3CX50_9EIME</name>
<keyword evidence="8" id="KW-1185">Reference proteome</keyword>
<dbReference type="Pfam" id="PF00076">
    <property type="entry name" value="RRM_1"/>
    <property type="match status" value="1"/>
</dbReference>
<sequence length="240" mass="27157">MAAVGMPPHILALFQARKPLDAFPAFKSKHPRPYEGVADFVRKFESVPPPAVAPFETPKQRQIRKKRQKLLAHLQQQKRLVEEYKPLDDPKIEGDPFATLFVGKLSYETTEKKLKREFEVYGPIRRVRVVRDCEGKHRGYAFIEYERDRDMKEAYKKADGTKVDGRRVLVDVERARTVPGWLPRRLGGGTANASGPAVNEYHVKRGRACANMPAGGDVSRHVRQREEVVGGAGLGTMWIA</sequence>
<evidence type="ECO:0000259" key="6">
    <source>
        <dbReference type="PROSITE" id="PS50102"/>
    </source>
</evidence>
<dbReference type="CDD" id="cd12236">
    <property type="entry name" value="RRM_snRNP70"/>
    <property type="match status" value="1"/>
</dbReference>
<dbReference type="InterPro" id="IPR051183">
    <property type="entry name" value="U1_U11-U12_snRNP_70-35kDa"/>
</dbReference>
<dbReference type="EMBL" id="JROU02001636">
    <property type="protein sequence ID" value="OEH75777.1"/>
    <property type="molecule type" value="Genomic_DNA"/>
</dbReference>
<dbReference type="GO" id="GO:0071011">
    <property type="term" value="C:precatalytic spliceosome"/>
    <property type="evidence" value="ECO:0007669"/>
    <property type="project" value="TreeGrafter"/>
</dbReference>
<dbReference type="FunFam" id="3.30.70.330:FF:000132">
    <property type="entry name" value="Small nuclear ribonucleoprotein U11/U12 subunit 35"/>
    <property type="match status" value="1"/>
</dbReference>
<dbReference type="SMART" id="SM00360">
    <property type="entry name" value="RRM"/>
    <property type="match status" value="1"/>
</dbReference>
<dbReference type="Pfam" id="PF12220">
    <property type="entry name" value="U1snRNP70_N"/>
    <property type="match status" value="1"/>
</dbReference>
<dbReference type="PROSITE" id="PS50102">
    <property type="entry name" value="RRM"/>
    <property type="match status" value="1"/>
</dbReference>
<proteinExistence type="predicted"/>
<dbReference type="PANTHER" id="PTHR13952:SF5">
    <property type="entry name" value="U1 SMALL NUCLEAR RIBONUCLEOPROTEIN 70 KDA"/>
    <property type="match status" value="1"/>
</dbReference>
<comment type="subcellular location">
    <subcellularLocation>
        <location evidence="1">Nucleus</location>
    </subcellularLocation>
</comment>
<dbReference type="PANTHER" id="PTHR13952">
    <property type="entry name" value="U1 SMALL NUCLEAR RIBONUCLEOPROTEIN 70 KD"/>
    <property type="match status" value="1"/>
</dbReference>
<evidence type="ECO:0000256" key="3">
    <source>
        <dbReference type="ARBA" id="ARBA00023242"/>
    </source>
</evidence>
<dbReference type="AlphaFoldDB" id="A0A1D3CX50"/>
<gene>
    <name evidence="7" type="ORF">cyc_00846</name>
</gene>
<dbReference type="InParanoid" id="A0A1D3CX50"/>
<accession>A0A1D3CX50</accession>
<dbReference type="GO" id="GO:0005685">
    <property type="term" value="C:U1 snRNP"/>
    <property type="evidence" value="ECO:0007669"/>
    <property type="project" value="TreeGrafter"/>
</dbReference>
<evidence type="ECO:0000313" key="7">
    <source>
        <dbReference type="EMBL" id="OEH75777.1"/>
    </source>
</evidence>
<dbReference type="InterPro" id="IPR022023">
    <property type="entry name" value="U1snRNP70_N"/>
</dbReference>
<dbReference type="SUPFAM" id="SSF54928">
    <property type="entry name" value="RNA-binding domain, RBD"/>
    <property type="match status" value="1"/>
</dbReference>
<evidence type="ECO:0000313" key="8">
    <source>
        <dbReference type="Proteomes" id="UP000095192"/>
    </source>
</evidence>
<evidence type="ECO:0000256" key="1">
    <source>
        <dbReference type="ARBA" id="ARBA00004123"/>
    </source>
</evidence>
<keyword evidence="4" id="KW-0687">Ribonucleoprotein</keyword>
<dbReference type="Proteomes" id="UP000095192">
    <property type="component" value="Unassembled WGS sequence"/>
</dbReference>
<dbReference type="GO" id="GO:0030619">
    <property type="term" value="F:U1 snRNA binding"/>
    <property type="evidence" value="ECO:0007669"/>
    <property type="project" value="InterPro"/>
</dbReference>
<dbReference type="InterPro" id="IPR034143">
    <property type="entry name" value="snRNP70_RRM"/>
</dbReference>
<dbReference type="InterPro" id="IPR000504">
    <property type="entry name" value="RRM_dom"/>
</dbReference>
<comment type="caution">
    <text evidence="7">The sequence shown here is derived from an EMBL/GenBank/DDBJ whole genome shotgun (WGS) entry which is preliminary data.</text>
</comment>
<dbReference type="GO" id="GO:0000398">
    <property type="term" value="P:mRNA splicing, via spliceosome"/>
    <property type="evidence" value="ECO:0007669"/>
    <property type="project" value="TreeGrafter"/>
</dbReference>
<organism evidence="7 8">
    <name type="scientific">Cyclospora cayetanensis</name>
    <dbReference type="NCBI Taxonomy" id="88456"/>
    <lineage>
        <taxon>Eukaryota</taxon>
        <taxon>Sar</taxon>
        <taxon>Alveolata</taxon>
        <taxon>Apicomplexa</taxon>
        <taxon>Conoidasida</taxon>
        <taxon>Coccidia</taxon>
        <taxon>Eucoccidiorida</taxon>
        <taxon>Eimeriorina</taxon>
        <taxon>Eimeriidae</taxon>
        <taxon>Cyclospora</taxon>
    </lineage>
</organism>
<dbReference type="InterPro" id="IPR035979">
    <property type="entry name" value="RBD_domain_sf"/>
</dbReference>
<evidence type="ECO:0000256" key="5">
    <source>
        <dbReference type="PROSITE-ProRule" id="PRU00176"/>
    </source>
</evidence>
<evidence type="ECO:0000256" key="4">
    <source>
        <dbReference type="ARBA" id="ARBA00023274"/>
    </source>
</evidence>